<evidence type="ECO:0000313" key="7">
    <source>
        <dbReference type="Proteomes" id="UP000007113"/>
    </source>
</evidence>
<dbReference type="RefSeq" id="WP_014265333.1">
    <property type="nucleotide sequence ID" value="NC_016631.1"/>
</dbReference>
<dbReference type="HOGENOM" id="CLU_094875_3_0_0"/>
<dbReference type="EC" id="4.2.-.-" evidence="4"/>
<dbReference type="CDD" id="cd00002">
    <property type="entry name" value="YbaK_deacylase"/>
    <property type="match status" value="1"/>
</dbReference>
<evidence type="ECO:0000256" key="3">
    <source>
        <dbReference type="ARBA" id="ARBA00023239"/>
    </source>
</evidence>
<dbReference type="Gene3D" id="3.90.960.10">
    <property type="entry name" value="YbaK/aminoacyl-tRNA synthetase-associated domain"/>
    <property type="match status" value="1"/>
</dbReference>
<dbReference type="GO" id="GO:0006412">
    <property type="term" value="P:translation"/>
    <property type="evidence" value="ECO:0007669"/>
    <property type="project" value="UniProtKB-KW"/>
</dbReference>
<dbReference type="InterPro" id="IPR036754">
    <property type="entry name" value="YbaK/aa-tRNA-synt-asso_dom_sf"/>
</dbReference>
<dbReference type="PANTHER" id="PTHR30411">
    <property type="entry name" value="CYTOPLASMIC PROTEIN"/>
    <property type="match status" value="1"/>
</dbReference>
<evidence type="ECO:0000259" key="5">
    <source>
        <dbReference type="Pfam" id="PF04073"/>
    </source>
</evidence>
<dbReference type="KEGG" id="gma:AciX8_2126"/>
<evidence type="ECO:0000256" key="1">
    <source>
        <dbReference type="ARBA" id="ARBA00009798"/>
    </source>
</evidence>
<dbReference type="InterPro" id="IPR007214">
    <property type="entry name" value="YbaK/aa-tRNA-synth-assoc-dom"/>
</dbReference>
<name>G8NUK4_GRAMM</name>
<sequence length="161" mass="17407">MPPKPTKTNAARLLDSLGIAYELRPYEVDPNDLTAISVAHKIGLPPEQVFKTLLTHTSDKEHIFAVIPGDSELDLKKLAAAAGARNAELAALKEVEPLTGYIRGGVTVLSAKKPFRAFADETIELFDILSISAGQRGLQLLMKPADYLRATNAELADLTKT</sequence>
<dbReference type="PANTHER" id="PTHR30411:SF0">
    <property type="entry name" value="CYS-TRNA(PRO)_CYS-TRNA(CYS) DEACYLASE YBAK"/>
    <property type="match status" value="1"/>
</dbReference>
<dbReference type="NCBIfam" id="TIGR00011">
    <property type="entry name" value="YbaK_EbsC"/>
    <property type="match status" value="1"/>
</dbReference>
<dbReference type="GO" id="GO:0002161">
    <property type="term" value="F:aminoacyl-tRNA deacylase activity"/>
    <property type="evidence" value="ECO:0007669"/>
    <property type="project" value="InterPro"/>
</dbReference>
<accession>G8NUK4</accession>
<evidence type="ECO:0000256" key="4">
    <source>
        <dbReference type="PIRNR" id="PIRNR006181"/>
    </source>
</evidence>
<keyword evidence="7" id="KW-1185">Reference proteome</keyword>
<dbReference type="OrthoDB" id="9809296at2"/>
<evidence type="ECO:0000313" key="6">
    <source>
        <dbReference type="EMBL" id="AEU36455.1"/>
    </source>
</evidence>
<reference evidence="6 7" key="1">
    <citation type="submission" date="2011-11" db="EMBL/GenBank/DDBJ databases">
        <title>Complete sequence of Granulicella mallensis MP5ACTX8.</title>
        <authorList>
            <consortium name="US DOE Joint Genome Institute"/>
            <person name="Lucas S."/>
            <person name="Copeland A."/>
            <person name="Lapidus A."/>
            <person name="Cheng J.-F."/>
            <person name="Goodwin L."/>
            <person name="Pitluck S."/>
            <person name="Peters L."/>
            <person name="Lu M."/>
            <person name="Detter J.C."/>
            <person name="Han C."/>
            <person name="Tapia R."/>
            <person name="Land M."/>
            <person name="Hauser L."/>
            <person name="Kyrpides N."/>
            <person name="Ivanova N."/>
            <person name="Mikhailova N."/>
            <person name="Pagani I."/>
            <person name="Rawat S."/>
            <person name="Mannisto M."/>
            <person name="Haggblom M."/>
            <person name="Woyke T."/>
        </authorList>
    </citation>
    <scope>NUCLEOTIDE SEQUENCE [LARGE SCALE GENOMIC DNA]</scope>
    <source>
        <strain evidence="7">ATCC BAA-1857 / DSM 23137 / MP5ACTX8</strain>
    </source>
</reference>
<organism evidence="6 7">
    <name type="scientific">Granulicella mallensis (strain ATCC BAA-1857 / DSM 23137 / MP5ACTX8)</name>
    <dbReference type="NCBI Taxonomy" id="682795"/>
    <lineage>
        <taxon>Bacteria</taxon>
        <taxon>Pseudomonadati</taxon>
        <taxon>Acidobacteriota</taxon>
        <taxon>Terriglobia</taxon>
        <taxon>Terriglobales</taxon>
        <taxon>Acidobacteriaceae</taxon>
        <taxon>Granulicella</taxon>
    </lineage>
</organism>
<evidence type="ECO:0000256" key="2">
    <source>
        <dbReference type="ARBA" id="ARBA00022917"/>
    </source>
</evidence>
<proteinExistence type="inferred from homology"/>
<protein>
    <recommendedName>
        <fullName evidence="4">Cys-tRNA(Pro)/Cys-tRNA(Cys) deacylase</fullName>
        <ecNumber evidence="4">4.2.-.-</ecNumber>
    </recommendedName>
</protein>
<gene>
    <name evidence="6" type="ordered locus">AciX8_2126</name>
</gene>
<dbReference type="eggNOG" id="COG2606">
    <property type="taxonomic scope" value="Bacteria"/>
</dbReference>
<dbReference type="STRING" id="682795.AciX8_2126"/>
<dbReference type="PIRSF" id="PIRSF006181">
    <property type="entry name" value="EbsC_YbaK"/>
    <property type="match status" value="1"/>
</dbReference>
<dbReference type="GO" id="GO:0016829">
    <property type="term" value="F:lyase activity"/>
    <property type="evidence" value="ECO:0007669"/>
    <property type="project" value="UniProtKB-KW"/>
</dbReference>
<dbReference type="EMBL" id="CP003130">
    <property type="protein sequence ID" value="AEU36455.1"/>
    <property type="molecule type" value="Genomic_DNA"/>
</dbReference>
<keyword evidence="3 4" id="KW-0456">Lyase</keyword>
<feature type="domain" description="YbaK/aminoacyl-tRNA synthetase-associated" evidence="5">
    <location>
        <begin position="34"/>
        <end position="149"/>
    </location>
</feature>
<dbReference type="AlphaFoldDB" id="G8NUK4"/>
<keyword evidence="2 4" id="KW-0648">Protein biosynthesis</keyword>
<dbReference type="InterPro" id="IPR004369">
    <property type="entry name" value="Prolyl-tRNA_editing_YbaK/EbsC"/>
</dbReference>
<dbReference type="SUPFAM" id="SSF55826">
    <property type="entry name" value="YbaK/ProRS associated domain"/>
    <property type="match status" value="1"/>
</dbReference>
<comment type="similarity">
    <text evidence="1 4">Belongs to the prolyl-tRNA editing family. YbaK/EbsC subfamily.</text>
</comment>
<dbReference type="Proteomes" id="UP000007113">
    <property type="component" value="Chromosome"/>
</dbReference>
<dbReference type="Pfam" id="PF04073">
    <property type="entry name" value="tRNA_edit"/>
    <property type="match status" value="1"/>
</dbReference>